<dbReference type="Pfam" id="PF09933">
    <property type="entry name" value="DUF2165"/>
    <property type="match status" value="1"/>
</dbReference>
<feature type="transmembrane region" description="Helical" evidence="1">
    <location>
        <begin position="81"/>
        <end position="108"/>
    </location>
</feature>
<protein>
    <submittedName>
        <fullName evidence="2">DUF2165 domain-containing protein</fullName>
    </submittedName>
</protein>
<comment type="caution">
    <text evidence="2">The sequence shown here is derived from an EMBL/GenBank/DDBJ whole genome shotgun (WGS) entry which is preliminary data.</text>
</comment>
<feature type="transmembrane region" description="Helical" evidence="1">
    <location>
        <begin position="20"/>
        <end position="43"/>
    </location>
</feature>
<keyword evidence="1" id="KW-0472">Membrane</keyword>
<name>A0ABS9T708_9PSEU</name>
<dbReference type="InterPro" id="IPR018681">
    <property type="entry name" value="DUF2165_transmembrane"/>
</dbReference>
<feature type="transmembrane region" description="Helical" evidence="1">
    <location>
        <begin position="158"/>
        <end position="174"/>
    </location>
</feature>
<proteinExistence type="predicted"/>
<sequence>MNDVPPRGARRPPLSGFGTLPAAATVMTSVLALYMLLVVFGNITDFGTNREFVQHVLAMDTTFHDPHVMWRAITNPALQDAVYVCVIIWEALTTAVLVYAVVLWGVAFRRSSSFERARQVATLGLLMIVVLFAGGFIAIGGEWFAMWESTEWNGLQPALQNTILAAFALVLVQLPSRHWEAGGRGPA</sequence>
<keyword evidence="1" id="KW-1133">Transmembrane helix</keyword>
<dbReference type="RefSeq" id="WP_241034261.1">
    <property type="nucleotide sequence ID" value="NZ_JAKXMK010000001.1"/>
</dbReference>
<organism evidence="2 3">
    <name type="scientific">Pseudonocardia alaniniphila</name>
    <dbReference type="NCBI Taxonomy" id="75291"/>
    <lineage>
        <taxon>Bacteria</taxon>
        <taxon>Bacillati</taxon>
        <taxon>Actinomycetota</taxon>
        <taxon>Actinomycetes</taxon>
        <taxon>Pseudonocardiales</taxon>
        <taxon>Pseudonocardiaceae</taxon>
        <taxon>Pseudonocardia</taxon>
    </lineage>
</organism>
<dbReference type="Proteomes" id="UP001299970">
    <property type="component" value="Unassembled WGS sequence"/>
</dbReference>
<keyword evidence="3" id="KW-1185">Reference proteome</keyword>
<reference evidence="2 3" key="1">
    <citation type="submission" date="2022-03" db="EMBL/GenBank/DDBJ databases">
        <title>Pseudonocardia alaer sp. nov., a novel actinomycete isolated from reed forest soil.</title>
        <authorList>
            <person name="Wang L."/>
        </authorList>
    </citation>
    <scope>NUCLEOTIDE SEQUENCE [LARGE SCALE GENOMIC DNA]</scope>
    <source>
        <strain evidence="2 3">Y-16303</strain>
    </source>
</reference>
<feature type="transmembrane region" description="Helical" evidence="1">
    <location>
        <begin position="120"/>
        <end position="146"/>
    </location>
</feature>
<accession>A0ABS9T708</accession>
<keyword evidence="1" id="KW-0812">Transmembrane</keyword>
<gene>
    <name evidence="2" type="ORF">MMF94_00950</name>
</gene>
<evidence type="ECO:0000313" key="2">
    <source>
        <dbReference type="EMBL" id="MCH6164233.1"/>
    </source>
</evidence>
<dbReference type="EMBL" id="JAKXMK010000001">
    <property type="protein sequence ID" value="MCH6164233.1"/>
    <property type="molecule type" value="Genomic_DNA"/>
</dbReference>
<evidence type="ECO:0000256" key="1">
    <source>
        <dbReference type="SAM" id="Phobius"/>
    </source>
</evidence>
<evidence type="ECO:0000313" key="3">
    <source>
        <dbReference type="Proteomes" id="UP001299970"/>
    </source>
</evidence>